<dbReference type="AlphaFoldDB" id="A0A7D9EK99"/>
<evidence type="ECO:0000313" key="4">
    <source>
        <dbReference type="Proteomes" id="UP001152795"/>
    </source>
</evidence>
<evidence type="ECO:0000313" key="3">
    <source>
        <dbReference type="EMBL" id="CAB4010449.1"/>
    </source>
</evidence>
<evidence type="ECO:0000256" key="2">
    <source>
        <dbReference type="ARBA" id="ARBA00023157"/>
    </source>
</evidence>
<comment type="caution">
    <text evidence="3">The sequence shown here is derived from an EMBL/GenBank/DDBJ whole genome shotgun (WGS) entry which is preliminary data.</text>
</comment>
<dbReference type="Proteomes" id="UP001152795">
    <property type="component" value="Unassembled WGS sequence"/>
</dbReference>
<evidence type="ECO:0000256" key="1">
    <source>
        <dbReference type="ARBA" id="ARBA00022729"/>
    </source>
</evidence>
<sequence length="188" mass="21413">MAVKHCVFIALCAILNVPWFTSGNSHMCTYFGGGRSPKEAYSLSNCTWYRENACCDRTEVASVFREMPALLTSDKGCYNRMNYLMCYFCSPEQKLWYNQTLSICHSYCEEIFSYCGSAKYNGHSLASKYKDGVTFCEALAFNVVAKNLENHNCFQFDPQLFGHGNRNGLCQWLLVAVFITSVYISWAN</sequence>
<name>A0A7D9EK99_PARCT</name>
<keyword evidence="4" id="KW-1185">Reference proteome</keyword>
<dbReference type="EMBL" id="CACRXK020006788">
    <property type="protein sequence ID" value="CAB4010449.1"/>
    <property type="molecule type" value="Genomic_DNA"/>
</dbReference>
<keyword evidence="1" id="KW-0732">Signal</keyword>
<proteinExistence type="predicted"/>
<keyword evidence="2" id="KW-1015">Disulfide bond</keyword>
<gene>
    <name evidence="3" type="ORF">PACLA_8A067319</name>
</gene>
<protein>
    <submittedName>
        <fullName evidence="3">Uncharacterized protein</fullName>
    </submittedName>
</protein>
<reference evidence="3" key="1">
    <citation type="submission" date="2020-04" db="EMBL/GenBank/DDBJ databases">
        <authorList>
            <person name="Alioto T."/>
            <person name="Alioto T."/>
            <person name="Gomez Garrido J."/>
        </authorList>
    </citation>
    <scope>NUCLEOTIDE SEQUENCE</scope>
    <source>
        <strain evidence="3">A484AB</strain>
    </source>
</reference>
<accession>A0A7D9EK99</accession>
<dbReference type="Pfam" id="PF03024">
    <property type="entry name" value="Folate_rec"/>
    <property type="match status" value="1"/>
</dbReference>
<organism evidence="3 4">
    <name type="scientific">Paramuricea clavata</name>
    <name type="common">Red gorgonian</name>
    <name type="synonym">Violescent sea-whip</name>
    <dbReference type="NCBI Taxonomy" id="317549"/>
    <lineage>
        <taxon>Eukaryota</taxon>
        <taxon>Metazoa</taxon>
        <taxon>Cnidaria</taxon>
        <taxon>Anthozoa</taxon>
        <taxon>Octocorallia</taxon>
        <taxon>Malacalcyonacea</taxon>
        <taxon>Plexauridae</taxon>
        <taxon>Paramuricea</taxon>
    </lineage>
</organism>
<dbReference type="InterPro" id="IPR018143">
    <property type="entry name" value="Folate_rcpt-like"/>
</dbReference>
<dbReference type="OrthoDB" id="5982264at2759"/>